<feature type="compositionally biased region" description="Polar residues" evidence="1">
    <location>
        <begin position="33"/>
        <end position="43"/>
    </location>
</feature>
<evidence type="ECO:0000256" key="2">
    <source>
        <dbReference type="SAM" id="SignalP"/>
    </source>
</evidence>
<feature type="signal peptide" evidence="2">
    <location>
        <begin position="1"/>
        <end position="18"/>
    </location>
</feature>
<feature type="region of interest" description="Disordered" evidence="1">
    <location>
        <begin position="85"/>
        <end position="124"/>
    </location>
</feature>
<feature type="chain" id="PRO_5042265078" evidence="2">
    <location>
        <begin position="19"/>
        <end position="124"/>
    </location>
</feature>
<proteinExistence type="predicted"/>
<name>A0AAE8SV23_9PEZI</name>
<dbReference type="EMBL" id="ONZQ02000005">
    <property type="protein sequence ID" value="SPO01919.1"/>
    <property type="molecule type" value="Genomic_DNA"/>
</dbReference>
<comment type="caution">
    <text evidence="3">The sequence shown here is derived from an EMBL/GenBank/DDBJ whole genome shotgun (WGS) entry which is preliminary data.</text>
</comment>
<keyword evidence="2" id="KW-0732">Signal</keyword>
<evidence type="ECO:0000313" key="4">
    <source>
        <dbReference type="Proteomes" id="UP001187682"/>
    </source>
</evidence>
<protein>
    <submittedName>
        <fullName evidence="3">Uncharacterized protein</fullName>
    </submittedName>
</protein>
<organism evidence="3 4">
    <name type="scientific">Cephalotrichum gorgonifer</name>
    <dbReference type="NCBI Taxonomy" id="2041049"/>
    <lineage>
        <taxon>Eukaryota</taxon>
        <taxon>Fungi</taxon>
        <taxon>Dikarya</taxon>
        <taxon>Ascomycota</taxon>
        <taxon>Pezizomycotina</taxon>
        <taxon>Sordariomycetes</taxon>
        <taxon>Hypocreomycetidae</taxon>
        <taxon>Microascales</taxon>
        <taxon>Microascaceae</taxon>
        <taxon>Cephalotrichum</taxon>
    </lineage>
</organism>
<accession>A0AAE8SV23</accession>
<gene>
    <name evidence="3" type="ORF">DNG_04592</name>
</gene>
<evidence type="ECO:0000313" key="3">
    <source>
        <dbReference type="EMBL" id="SPO01919.1"/>
    </source>
</evidence>
<sequence length="124" mass="13427">MKAAIFTSVILAASTASALHLPREGAPRAARSTPDTTVVDETNSPISKAEFTRLYNFVEELINSDDYVGLSALNFLTREALEDFDSTTGEHKPSETPAAVTKRNNRSLGQQFSNFGNFFGGGRP</sequence>
<reference evidence="3" key="1">
    <citation type="submission" date="2018-03" db="EMBL/GenBank/DDBJ databases">
        <authorList>
            <person name="Guldener U."/>
        </authorList>
    </citation>
    <scope>NUCLEOTIDE SEQUENCE</scope>
</reference>
<feature type="region of interest" description="Disordered" evidence="1">
    <location>
        <begin position="23"/>
        <end position="43"/>
    </location>
</feature>
<dbReference type="AlphaFoldDB" id="A0AAE8SV23"/>
<keyword evidence="4" id="KW-1185">Reference proteome</keyword>
<dbReference type="Proteomes" id="UP001187682">
    <property type="component" value="Unassembled WGS sequence"/>
</dbReference>
<evidence type="ECO:0000256" key="1">
    <source>
        <dbReference type="SAM" id="MobiDB-lite"/>
    </source>
</evidence>